<organism evidence="1 2">
    <name type="scientific">Thalassotalea algicola</name>
    <dbReference type="NCBI Taxonomy" id="2716224"/>
    <lineage>
        <taxon>Bacteria</taxon>
        <taxon>Pseudomonadati</taxon>
        <taxon>Pseudomonadota</taxon>
        <taxon>Gammaproteobacteria</taxon>
        <taxon>Alteromonadales</taxon>
        <taxon>Colwelliaceae</taxon>
        <taxon>Thalassotalea</taxon>
    </lineage>
</organism>
<comment type="caution">
    <text evidence="1">The sequence shown here is derived from an EMBL/GenBank/DDBJ whole genome shotgun (WGS) entry which is preliminary data.</text>
</comment>
<evidence type="ECO:0000313" key="2">
    <source>
        <dbReference type="Proteomes" id="UP000568664"/>
    </source>
</evidence>
<sequence length="178" mass="20099">MGDSLLVEYDVLTHELQLGEQLNHCVHQSRRADFALMLAMLTDDVRAQSQFLLPKTELQKKTTSDEQLRTEFDLPNPQSMALDSLDAIDCFNQSSHVNQALMATIQLENAIAPRPLSFRNDKKHIPAVVKSNTSLSCQLRQEEGNEREKLSLDAKGWLKSIKNSLLNEEVKQANLQLA</sequence>
<reference evidence="1 2" key="1">
    <citation type="submission" date="2020-04" db="EMBL/GenBank/DDBJ databases">
        <title>Thalassotalea sp. M1531, isolated from the surface of marine red alga.</title>
        <authorList>
            <person name="Pang L."/>
            <person name="Lu D.-C."/>
        </authorList>
    </citation>
    <scope>NUCLEOTIDE SEQUENCE [LARGE SCALE GENOMIC DNA]</scope>
    <source>
        <strain evidence="1 2">M1531</strain>
    </source>
</reference>
<evidence type="ECO:0008006" key="3">
    <source>
        <dbReference type="Google" id="ProtNLM"/>
    </source>
</evidence>
<evidence type="ECO:0000313" key="1">
    <source>
        <dbReference type="EMBL" id="NMP32462.1"/>
    </source>
</evidence>
<protein>
    <recommendedName>
        <fullName evidence="3">QueD like 2</fullName>
    </recommendedName>
</protein>
<dbReference type="Proteomes" id="UP000568664">
    <property type="component" value="Unassembled WGS sequence"/>
</dbReference>
<dbReference type="EMBL" id="JABBXH010000004">
    <property type="protein sequence ID" value="NMP32462.1"/>
    <property type="molecule type" value="Genomic_DNA"/>
</dbReference>
<keyword evidence="2" id="KW-1185">Reference proteome</keyword>
<dbReference type="Pfam" id="PF11993">
    <property type="entry name" value="VC2046"/>
    <property type="match status" value="1"/>
</dbReference>
<gene>
    <name evidence="1" type="ORF">HII17_12900</name>
</gene>
<dbReference type="InterPro" id="IPR021879">
    <property type="entry name" value="VC2046_fam"/>
</dbReference>
<proteinExistence type="predicted"/>
<name>A0A7Y0Q804_9GAMM</name>
<dbReference type="AlphaFoldDB" id="A0A7Y0Q804"/>
<accession>A0A7Y0Q804</accession>